<dbReference type="EMBL" id="JAWDGP010002732">
    <property type="protein sequence ID" value="KAK3780407.1"/>
    <property type="molecule type" value="Genomic_DNA"/>
</dbReference>
<proteinExistence type="predicted"/>
<accession>A0AAE1DRT3</accession>
<evidence type="ECO:0000313" key="3">
    <source>
        <dbReference type="Proteomes" id="UP001283361"/>
    </source>
</evidence>
<dbReference type="Proteomes" id="UP001283361">
    <property type="component" value="Unassembled WGS sequence"/>
</dbReference>
<reference evidence="2" key="1">
    <citation type="journal article" date="2023" name="G3 (Bethesda)">
        <title>A reference genome for the long-term kleptoplast-retaining sea slug Elysia crispata morphotype clarki.</title>
        <authorList>
            <person name="Eastman K.E."/>
            <person name="Pendleton A.L."/>
            <person name="Shaikh M.A."/>
            <person name="Suttiyut T."/>
            <person name="Ogas R."/>
            <person name="Tomko P."/>
            <person name="Gavelis G."/>
            <person name="Widhalm J.R."/>
            <person name="Wisecaver J.H."/>
        </authorList>
    </citation>
    <scope>NUCLEOTIDE SEQUENCE</scope>
    <source>
        <strain evidence="2">ECLA1</strain>
    </source>
</reference>
<protein>
    <submittedName>
        <fullName evidence="2">Uncharacterized protein</fullName>
    </submittedName>
</protein>
<gene>
    <name evidence="2" type="ORF">RRG08_062028</name>
</gene>
<comment type="caution">
    <text evidence="2">The sequence shown here is derived from an EMBL/GenBank/DDBJ whole genome shotgun (WGS) entry which is preliminary data.</text>
</comment>
<evidence type="ECO:0000313" key="2">
    <source>
        <dbReference type="EMBL" id="KAK3780407.1"/>
    </source>
</evidence>
<feature type="compositionally biased region" description="Polar residues" evidence="1">
    <location>
        <begin position="245"/>
        <end position="276"/>
    </location>
</feature>
<feature type="region of interest" description="Disordered" evidence="1">
    <location>
        <begin position="1"/>
        <end position="37"/>
    </location>
</feature>
<sequence length="318" mass="34905">MMLRKHPSGISDSRTGKVSRAGGHGGHHDMPRVAGRGRNMMISSFPRRNLFGRCSGHAQRAVMNNDGGALGKVWDELRGLRTAKGSKSAYLLSFDSVAGHGEDYGNESFIVCAGSSRSPVFSRDCDSWGDFIEYRPELARELVEPIPMTRLHQGRCGSLVAAKQSMAGLVRCYSLLLVLVDLECTIDFYDLALDSNPGLKTLCSQSLPPYMLWVFLFSRLSGGGHCSSSGSRDSARRQSGRLAGLTNQRRVLQQSPTGAQCQPESSTQQPRNSSSWPISDLRLFYTILTTDGRQREKAPLQRPRKSNHPALRGYGLLG</sequence>
<evidence type="ECO:0000256" key="1">
    <source>
        <dbReference type="SAM" id="MobiDB-lite"/>
    </source>
</evidence>
<feature type="region of interest" description="Disordered" evidence="1">
    <location>
        <begin position="227"/>
        <end position="276"/>
    </location>
</feature>
<feature type="region of interest" description="Disordered" evidence="1">
    <location>
        <begin position="294"/>
        <end position="318"/>
    </location>
</feature>
<keyword evidence="3" id="KW-1185">Reference proteome</keyword>
<organism evidence="2 3">
    <name type="scientific">Elysia crispata</name>
    <name type="common">lettuce slug</name>
    <dbReference type="NCBI Taxonomy" id="231223"/>
    <lineage>
        <taxon>Eukaryota</taxon>
        <taxon>Metazoa</taxon>
        <taxon>Spiralia</taxon>
        <taxon>Lophotrochozoa</taxon>
        <taxon>Mollusca</taxon>
        <taxon>Gastropoda</taxon>
        <taxon>Heterobranchia</taxon>
        <taxon>Euthyneura</taxon>
        <taxon>Panpulmonata</taxon>
        <taxon>Sacoglossa</taxon>
        <taxon>Placobranchoidea</taxon>
        <taxon>Plakobranchidae</taxon>
        <taxon>Elysia</taxon>
    </lineage>
</organism>
<name>A0AAE1DRT3_9GAST</name>
<dbReference type="AlphaFoldDB" id="A0AAE1DRT3"/>